<reference evidence="3" key="2">
    <citation type="submission" date="2021-01" db="UniProtKB">
        <authorList>
            <consortium name="EnsemblPlants"/>
        </authorList>
    </citation>
    <scope>IDENTIFICATION</scope>
</reference>
<dbReference type="EnsemblPlants" id="QL09p005782:mrna">
    <property type="protein sequence ID" value="QL09p005782:mrna"/>
    <property type="gene ID" value="QL09p005782"/>
</dbReference>
<organism evidence="3 4">
    <name type="scientific">Quercus lobata</name>
    <name type="common">Valley oak</name>
    <dbReference type="NCBI Taxonomy" id="97700"/>
    <lineage>
        <taxon>Eukaryota</taxon>
        <taxon>Viridiplantae</taxon>
        <taxon>Streptophyta</taxon>
        <taxon>Embryophyta</taxon>
        <taxon>Tracheophyta</taxon>
        <taxon>Spermatophyta</taxon>
        <taxon>Magnoliopsida</taxon>
        <taxon>eudicotyledons</taxon>
        <taxon>Gunneridae</taxon>
        <taxon>Pentapetalae</taxon>
        <taxon>rosids</taxon>
        <taxon>fabids</taxon>
        <taxon>Fagales</taxon>
        <taxon>Fagaceae</taxon>
        <taxon>Quercus</taxon>
    </lineage>
</organism>
<comment type="similarity">
    <text evidence="1">Belongs to the plant acyltransferase family.</text>
</comment>
<proteinExistence type="inferred from homology"/>
<dbReference type="AlphaFoldDB" id="A0A7N2MGT8"/>
<dbReference type="OMA" id="EMARGEC"/>
<dbReference type="InterPro" id="IPR023213">
    <property type="entry name" value="CAT-like_dom_sf"/>
</dbReference>
<keyword evidence="2" id="KW-0808">Transferase</keyword>
<dbReference type="GeneID" id="115960571"/>
<gene>
    <name evidence="3" type="primary">LOC115960571</name>
</gene>
<dbReference type="Proteomes" id="UP000594261">
    <property type="component" value="Chromosome 9"/>
</dbReference>
<dbReference type="EMBL" id="LRBV02000009">
    <property type="status" value="NOT_ANNOTATED_CDS"/>
    <property type="molecule type" value="Genomic_DNA"/>
</dbReference>
<dbReference type="KEGG" id="qlo:115960571"/>
<reference evidence="3 4" key="1">
    <citation type="journal article" date="2016" name="G3 (Bethesda)">
        <title>First Draft Assembly and Annotation of the Genome of a California Endemic Oak Quercus lobata Nee (Fagaceae).</title>
        <authorList>
            <person name="Sork V.L."/>
            <person name="Fitz-Gibbon S.T."/>
            <person name="Puiu D."/>
            <person name="Crepeau M."/>
            <person name="Gugger P.F."/>
            <person name="Sherman R."/>
            <person name="Stevens K."/>
            <person name="Langley C.H."/>
            <person name="Pellegrini M."/>
            <person name="Salzberg S.L."/>
        </authorList>
    </citation>
    <scope>NUCLEOTIDE SEQUENCE [LARGE SCALE GENOMIC DNA]</scope>
    <source>
        <strain evidence="3 4">cv. SW786</strain>
    </source>
</reference>
<keyword evidence="4" id="KW-1185">Reference proteome</keyword>
<dbReference type="OrthoDB" id="1862401at2759"/>
<dbReference type="RefSeq" id="XP_030935373.1">
    <property type="nucleotide sequence ID" value="XM_031079513.1"/>
</dbReference>
<evidence type="ECO:0000313" key="3">
    <source>
        <dbReference type="EnsemblPlants" id="QL09p005782:mrna"/>
    </source>
</evidence>
<evidence type="ECO:0000256" key="2">
    <source>
        <dbReference type="ARBA" id="ARBA00022679"/>
    </source>
</evidence>
<dbReference type="Gene3D" id="3.30.559.10">
    <property type="entry name" value="Chloramphenicol acetyltransferase-like domain"/>
    <property type="match status" value="2"/>
</dbReference>
<dbReference type="RefSeq" id="XP_030935372.1">
    <property type="nucleotide sequence ID" value="XM_031079512.1"/>
</dbReference>
<evidence type="ECO:0000313" key="4">
    <source>
        <dbReference type="Proteomes" id="UP000594261"/>
    </source>
</evidence>
<accession>A0A7N2MGT8</accession>
<sequence length="461" mass="51191">MSIIAPSPTSLAFTVRRCEPELVAPTKPTPHEFKQLSDLDDQECFRFQIQLIQFYRCDPSMHGKDPVKIIREALAQALVFYYPYAGRLRKGPGRKLILECTGEGVIFIEADADVTLEQFGDIIHPPIPCMDQLLYDVPGSGEILDCPLLLIQVTRLRCGGFIFAYRLNHTMSDAIGIAQFIGAVGEMARGECAPSIPQVWQRDLLNAGNPPRVTCTHHQFDELPDTKDYPLEDMVPCSLFFGSIEVNAIRKHLPSHLKKCSTFDIITACIWRCSTRALRPDLETQVRVMFAVNVRGKLSPTLPTGYFGNAILAAVATTTARKLCENPLGYALELVKMAKANVTMEYVHSYTDLVVIKDKLDLNRVQCYLPTNSTRVGFEEVDFGWGKPAYGGPANLWTGPNPKLASSYTSFSNGKGEKGIVVSILLPNVAHEIFKKELEEYTLKGHAIGGQYLSTPIKSSM</sequence>
<dbReference type="PANTHER" id="PTHR31147">
    <property type="entry name" value="ACYL TRANSFERASE 4"/>
    <property type="match status" value="1"/>
</dbReference>
<name>A0A7N2MGT8_QUELO</name>
<dbReference type="InterPro" id="IPR050898">
    <property type="entry name" value="Plant_acyltransferase"/>
</dbReference>
<evidence type="ECO:0000256" key="1">
    <source>
        <dbReference type="ARBA" id="ARBA00009861"/>
    </source>
</evidence>
<dbReference type="InParanoid" id="A0A7N2MGT8"/>
<protein>
    <recommendedName>
        <fullName evidence="5">Benzyl alcohol O-benzoyltransferase</fullName>
    </recommendedName>
</protein>
<dbReference type="Gramene" id="QL09p005782:mrna">
    <property type="protein sequence ID" value="QL09p005782:mrna"/>
    <property type="gene ID" value="QL09p005782"/>
</dbReference>
<dbReference type="PANTHER" id="PTHR31147:SF66">
    <property type="entry name" value="OS05G0315700 PROTEIN"/>
    <property type="match status" value="1"/>
</dbReference>
<evidence type="ECO:0008006" key="5">
    <source>
        <dbReference type="Google" id="ProtNLM"/>
    </source>
</evidence>
<dbReference type="GO" id="GO:0016740">
    <property type="term" value="F:transferase activity"/>
    <property type="evidence" value="ECO:0007669"/>
    <property type="project" value="UniProtKB-KW"/>
</dbReference>
<dbReference type="Pfam" id="PF02458">
    <property type="entry name" value="Transferase"/>
    <property type="match status" value="1"/>
</dbReference>